<sequence>MRNLDSLPSNTESNPREQLNAITIQDEEGLVAPEPESRKETVVSKGKGEVDHNDKKLVSKEYKPHVPYSNATRKDHTDKQFEIRSKNLHEPCSSKNKRPMYEEQRLQIKELDEWRTHKPRTHDKLKPRHDELNVTPNQLKVGDKVLLHAEDPRISTCEPNGAIPFTVLSIFPYRTVEVIHPKFSTFKVNNTRLKPYVDIIDSRDEECKLLAPP</sequence>
<evidence type="ECO:0000313" key="2">
    <source>
        <dbReference type="EMBL" id="PPR86198.1"/>
    </source>
</evidence>
<dbReference type="Proteomes" id="UP000239757">
    <property type="component" value="Unassembled WGS sequence"/>
</dbReference>
<dbReference type="AlphaFoldDB" id="A0A2P5W565"/>
<feature type="compositionally biased region" description="Polar residues" evidence="1">
    <location>
        <begin position="1"/>
        <end position="23"/>
    </location>
</feature>
<evidence type="ECO:0000256" key="1">
    <source>
        <dbReference type="SAM" id="MobiDB-lite"/>
    </source>
</evidence>
<name>A0A2P5W565_GOSBA</name>
<protein>
    <submittedName>
        <fullName evidence="2">Uncharacterized protein</fullName>
    </submittedName>
</protein>
<evidence type="ECO:0000313" key="3">
    <source>
        <dbReference type="Proteomes" id="UP000239757"/>
    </source>
</evidence>
<organism evidence="2 3">
    <name type="scientific">Gossypium barbadense</name>
    <name type="common">Sea Island cotton</name>
    <name type="synonym">Hibiscus barbadensis</name>
    <dbReference type="NCBI Taxonomy" id="3634"/>
    <lineage>
        <taxon>Eukaryota</taxon>
        <taxon>Viridiplantae</taxon>
        <taxon>Streptophyta</taxon>
        <taxon>Embryophyta</taxon>
        <taxon>Tracheophyta</taxon>
        <taxon>Spermatophyta</taxon>
        <taxon>Magnoliopsida</taxon>
        <taxon>eudicotyledons</taxon>
        <taxon>Gunneridae</taxon>
        <taxon>Pentapetalae</taxon>
        <taxon>rosids</taxon>
        <taxon>malvids</taxon>
        <taxon>Malvales</taxon>
        <taxon>Malvaceae</taxon>
        <taxon>Malvoideae</taxon>
        <taxon>Gossypium</taxon>
    </lineage>
</organism>
<dbReference type="EMBL" id="KZ669084">
    <property type="protein sequence ID" value="PPR86198.1"/>
    <property type="molecule type" value="Genomic_DNA"/>
</dbReference>
<gene>
    <name evidence="2" type="ORF">GOBAR_AA34493</name>
</gene>
<feature type="compositionally biased region" description="Basic and acidic residues" evidence="1">
    <location>
        <begin position="35"/>
        <end position="64"/>
    </location>
</feature>
<reference evidence="2 3" key="1">
    <citation type="submission" date="2015-01" db="EMBL/GenBank/DDBJ databases">
        <title>Genome of allotetraploid Gossypium barbadense reveals genomic plasticity and fiber elongation in cotton evolution.</title>
        <authorList>
            <person name="Chen X."/>
            <person name="Liu X."/>
            <person name="Zhao B."/>
            <person name="Zheng H."/>
            <person name="Hu Y."/>
            <person name="Lu G."/>
            <person name="Yang C."/>
            <person name="Chen J."/>
            <person name="Shan C."/>
            <person name="Zhang L."/>
            <person name="Zhou Y."/>
            <person name="Wang L."/>
            <person name="Guo W."/>
            <person name="Bai Y."/>
            <person name="Ruan J."/>
            <person name="Shangguan X."/>
            <person name="Mao Y."/>
            <person name="Jiang J."/>
            <person name="Zhu Y."/>
            <person name="Lei J."/>
            <person name="Kang H."/>
            <person name="Chen S."/>
            <person name="He X."/>
            <person name="Wang R."/>
            <person name="Wang Y."/>
            <person name="Chen J."/>
            <person name="Wang L."/>
            <person name="Yu S."/>
            <person name="Wang B."/>
            <person name="Wei J."/>
            <person name="Song S."/>
            <person name="Lu X."/>
            <person name="Gao Z."/>
            <person name="Gu W."/>
            <person name="Deng X."/>
            <person name="Ma D."/>
            <person name="Wang S."/>
            <person name="Liang W."/>
            <person name="Fang L."/>
            <person name="Cai C."/>
            <person name="Zhu X."/>
            <person name="Zhou B."/>
            <person name="Zhang Y."/>
            <person name="Chen Z."/>
            <person name="Xu S."/>
            <person name="Zhu R."/>
            <person name="Wang S."/>
            <person name="Zhang T."/>
            <person name="Zhao G."/>
        </authorList>
    </citation>
    <scope>NUCLEOTIDE SEQUENCE [LARGE SCALE GENOMIC DNA]</scope>
    <source>
        <strain evidence="3">cv. Xinhai21</strain>
        <tissue evidence="2">Leaf</tissue>
    </source>
</reference>
<dbReference type="OrthoDB" id="1937287at2759"/>
<feature type="region of interest" description="Disordered" evidence="1">
    <location>
        <begin position="1"/>
        <end position="79"/>
    </location>
</feature>
<proteinExistence type="predicted"/>
<accession>A0A2P5W565</accession>